<dbReference type="GO" id="GO:0016485">
    <property type="term" value="P:protein processing"/>
    <property type="evidence" value="ECO:0007669"/>
    <property type="project" value="TreeGrafter"/>
</dbReference>
<sequence length="129" mass="14920">MKEYEADLLFLTERNTVLIPRTLGEIIADNAGLRIAFETYRRLSAKLAGHVSQDPDTTHKHDQSYFRNFAQFFCGNERGKALEYYIKRTPYVARRERVNLALSNSVEFAEAYHCPIGSPMNPPEKCRVY</sequence>
<accession>A0A4Z2CLV2</accession>
<keyword evidence="3" id="KW-1185">Reference proteome</keyword>
<dbReference type="SUPFAM" id="SSF55486">
    <property type="entry name" value="Metalloproteases ('zincins'), catalytic domain"/>
    <property type="match status" value="1"/>
</dbReference>
<dbReference type="Gene3D" id="3.40.390.10">
    <property type="entry name" value="Collagenase (Catalytic Domain)"/>
    <property type="match status" value="1"/>
</dbReference>
<dbReference type="Proteomes" id="UP000311919">
    <property type="component" value="Unassembled WGS sequence"/>
</dbReference>
<dbReference type="InterPro" id="IPR018497">
    <property type="entry name" value="Peptidase_M13_C"/>
</dbReference>
<dbReference type="GO" id="GO:0005886">
    <property type="term" value="C:plasma membrane"/>
    <property type="evidence" value="ECO:0007669"/>
    <property type="project" value="TreeGrafter"/>
</dbReference>
<gene>
    <name evidence="2" type="ORF">EWB00_009501</name>
</gene>
<dbReference type="PROSITE" id="PS51885">
    <property type="entry name" value="NEPRILYSIN"/>
    <property type="match status" value="1"/>
</dbReference>
<dbReference type="EMBL" id="SKCS01000561">
    <property type="protein sequence ID" value="TNN05249.1"/>
    <property type="molecule type" value="Genomic_DNA"/>
</dbReference>
<dbReference type="Pfam" id="PF01431">
    <property type="entry name" value="Peptidase_M13"/>
    <property type="match status" value="1"/>
</dbReference>
<dbReference type="InterPro" id="IPR000718">
    <property type="entry name" value="Peptidase_M13"/>
</dbReference>
<evidence type="ECO:0000313" key="3">
    <source>
        <dbReference type="Proteomes" id="UP000311919"/>
    </source>
</evidence>
<feature type="domain" description="Peptidase M13 C-terminal" evidence="1">
    <location>
        <begin position="21"/>
        <end position="128"/>
    </location>
</feature>
<reference evidence="2 3" key="1">
    <citation type="submission" date="2019-03" db="EMBL/GenBank/DDBJ databases">
        <title>An improved genome assembly of the fluke Schistosoma japonicum.</title>
        <authorList>
            <person name="Hu W."/>
            <person name="Luo F."/>
            <person name="Yin M."/>
            <person name="Mo X."/>
            <person name="Sun C."/>
            <person name="Wu Q."/>
            <person name="Zhu B."/>
            <person name="Xiang M."/>
            <person name="Wang J."/>
            <person name="Wang Y."/>
            <person name="Zhang T."/>
            <person name="Xu B."/>
            <person name="Zheng H."/>
            <person name="Feng Z."/>
        </authorList>
    </citation>
    <scope>NUCLEOTIDE SEQUENCE [LARGE SCALE GENOMIC DNA]</scope>
    <source>
        <strain evidence="2">HuSjv2</strain>
        <tissue evidence="2">Worms</tissue>
    </source>
</reference>
<evidence type="ECO:0000259" key="1">
    <source>
        <dbReference type="Pfam" id="PF01431"/>
    </source>
</evidence>
<dbReference type="PANTHER" id="PTHR11733">
    <property type="entry name" value="ZINC METALLOPROTEASE FAMILY M13 NEPRILYSIN-RELATED"/>
    <property type="match status" value="1"/>
</dbReference>
<proteinExistence type="predicted"/>
<comment type="caution">
    <text evidence="2">The sequence shown here is derived from an EMBL/GenBank/DDBJ whole genome shotgun (WGS) entry which is preliminary data.</text>
</comment>
<dbReference type="PANTHER" id="PTHR11733:SF133">
    <property type="entry name" value="PHOSPHATE-REGULATING NEUTRAL ENDOPEPTIDASE PHEX"/>
    <property type="match status" value="1"/>
</dbReference>
<dbReference type="OrthoDB" id="6475849at2759"/>
<dbReference type="GO" id="GO:0004222">
    <property type="term" value="F:metalloendopeptidase activity"/>
    <property type="evidence" value="ECO:0007669"/>
    <property type="project" value="InterPro"/>
</dbReference>
<evidence type="ECO:0000313" key="2">
    <source>
        <dbReference type="EMBL" id="TNN05249.1"/>
    </source>
</evidence>
<name>A0A4Z2CLV2_SCHJA</name>
<dbReference type="InterPro" id="IPR024079">
    <property type="entry name" value="MetalloPept_cat_dom_sf"/>
</dbReference>
<organism evidence="2 3">
    <name type="scientific">Schistosoma japonicum</name>
    <name type="common">Blood fluke</name>
    <dbReference type="NCBI Taxonomy" id="6182"/>
    <lineage>
        <taxon>Eukaryota</taxon>
        <taxon>Metazoa</taxon>
        <taxon>Spiralia</taxon>
        <taxon>Lophotrochozoa</taxon>
        <taxon>Platyhelminthes</taxon>
        <taxon>Trematoda</taxon>
        <taxon>Digenea</taxon>
        <taxon>Strigeidida</taxon>
        <taxon>Schistosomatoidea</taxon>
        <taxon>Schistosomatidae</taxon>
        <taxon>Schistosoma</taxon>
    </lineage>
</organism>
<protein>
    <submittedName>
        <fullName evidence="2">Neprilysin-1</fullName>
    </submittedName>
</protein>
<dbReference type="AlphaFoldDB" id="A0A4Z2CLV2"/>